<keyword evidence="3" id="KW-0808">Transferase</keyword>
<evidence type="ECO:0000256" key="1">
    <source>
        <dbReference type="ARBA" id="ARBA00000553"/>
    </source>
</evidence>
<dbReference type="Proteomes" id="UP000177152">
    <property type="component" value="Unassembled WGS sequence"/>
</dbReference>
<dbReference type="InterPro" id="IPR011324">
    <property type="entry name" value="Cytotoxic_necrot_fac-like_cat"/>
</dbReference>
<evidence type="ECO:0000256" key="2">
    <source>
        <dbReference type="ARBA" id="ARBA00007353"/>
    </source>
</evidence>
<dbReference type="SUPFAM" id="SSF64438">
    <property type="entry name" value="CNF1/YfiH-like putative cysteine hydrolases"/>
    <property type="match status" value="1"/>
</dbReference>
<organism evidence="11 12">
    <name type="scientific">Candidatus Sungbacteria bacterium RIFCSPHIGHO2_01_FULL_47_32</name>
    <dbReference type="NCBI Taxonomy" id="1802264"/>
    <lineage>
        <taxon>Bacteria</taxon>
        <taxon>Candidatus Sungiibacteriota</taxon>
    </lineage>
</organism>
<dbReference type="Gene3D" id="3.60.140.10">
    <property type="entry name" value="CNF1/YfiH-like putative cysteine hydrolases"/>
    <property type="match status" value="1"/>
</dbReference>
<dbReference type="Pfam" id="PF02578">
    <property type="entry name" value="Cu-oxidase_4"/>
    <property type="match status" value="1"/>
</dbReference>
<gene>
    <name evidence="11" type="ORF">A2633_04170</name>
</gene>
<comment type="similarity">
    <text evidence="2 10">Belongs to the purine nucleoside phosphorylase YfiH/LACC1 family.</text>
</comment>
<protein>
    <recommendedName>
        <fullName evidence="10">Purine nucleoside phosphorylase</fullName>
    </recommendedName>
</protein>
<name>A0A1G2K4S8_9BACT</name>
<reference evidence="11 12" key="1">
    <citation type="journal article" date="2016" name="Nat. Commun.">
        <title>Thousands of microbial genomes shed light on interconnected biogeochemical processes in an aquifer system.</title>
        <authorList>
            <person name="Anantharaman K."/>
            <person name="Brown C.T."/>
            <person name="Hug L.A."/>
            <person name="Sharon I."/>
            <person name="Castelle C.J."/>
            <person name="Probst A.J."/>
            <person name="Thomas B.C."/>
            <person name="Singh A."/>
            <person name="Wilkins M.J."/>
            <person name="Karaoz U."/>
            <person name="Brodie E.L."/>
            <person name="Williams K.H."/>
            <person name="Hubbard S.S."/>
            <person name="Banfield J.F."/>
        </authorList>
    </citation>
    <scope>NUCLEOTIDE SEQUENCE [LARGE SCALE GENOMIC DNA]</scope>
</reference>
<evidence type="ECO:0000256" key="3">
    <source>
        <dbReference type="ARBA" id="ARBA00022679"/>
    </source>
</evidence>
<keyword evidence="4" id="KW-0479">Metal-binding</keyword>
<dbReference type="CDD" id="cd16833">
    <property type="entry name" value="YfiH"/>
    <property type="match status" value="1"/>
</dbReference>
<dbReference type="GO" id="GO:0005507">
    <property type="term" value="F:copper ion binding"/>
    <property type="evidence" value="ECO:0007669"/>
    <property type="project" value="TreeGrafter"/>
</dbReference>
<dbReference type="EMBL" id="MHQC01000036">
    <property type="protein sequence ID" value="OGZ94444.1"/>
    <property type="molecule type" value="Genomic_DNA"/>
</dbReference>
<dbReference type="PANTHER" id="PTHR30616">
    <property type="entry name" value="UNCHARACTERIZED PROTEIN YFIH"/>
    <property type="match status" value="1"/>
</dbReference>
<sequence length="234" mass="26393">MKLVLKTSPRSVGNMGFLNGKPERFVINNRNRFYYSLGVRPKQVARCGQVHGKHVRAVSKIPAAGYFLKTDALITNKPGIFLTAVTADCFPVFFYASGKGAVGIAHAGWRGVVKKIVPETLHAMVKVYLLKTEDVRVAIGPGIRKCHFEVTREVLLKFKSSRAFIFRRGRKIFIDLPGIIRDQLRKAGVRHKNIVDSGECTCHNPRKYFSYRRDKSEEHPKGFGNMISVIGYKK</sequence>
<evidence type="ECO:0000256" key="8">
    <source>
        <dbReference type="ARBA" id="ARBA00048968"/>
    </source>
</evidence>
<accession>A0A1G2K4S8</accession>
<dbReference type="NCBIfam" id="TIGR00726">
    <property type="entry name" value="peptidoglycan editing factor PgeF"/>
    <property type="match status" value="1"/>
</dbReference>
<dbReference type="GO" id="GO:0017061">
    <property type="term" value="F:S-methyl-5-thioadenosine phosphorylase activity"/>
    <property type="evidence" value="ECO:0007669"/>
    <property type="project" value="UniProtKB-EC"/>
</dbReference>
<evidence type="ECO:0000256" key="6">
    <source>
        <dbReference type="ARBA" id="ARBA00022833"/>
    </source>
</evidence>
<comment type="catalytic activity">
    <reaction evidence="1">
        <text>inosine + phosphate = alpha-D-ribose 1-phosphate + hypoxanthine</text>
        <dbReference type="Rhea" id="RHEA:27646"/>
        <dbReference type="ChEBI" id="CHEBI:17368"/>
        <dbReference type="ChEBI" id="CHEBI:17596"/>
        <dbReference type="ChEBI" id="CHEBI:43474"/>
        <dbReference type="ChEBI" id="CHEBI:57720"/>
        <dbReference type="EC" id="2.4.2.1"/>
    </reaction>
    <physiologicalReaction direction="left-to-right" evidence="1">
        <dbReference type="Rhea" id="RHEA:27647"/>
    </physiologicalReaction>
</comment>
<comment type="caution">
    <text evidence="11">The sequence shown here is derived from an EMBL/GenBank/DDBJ whole genome shotgun (WGS) entry which is preliminary data.</text>
</comment>
<evidence type="ECO:0000313" key="11">
    <source>
        <dbReference type="EMBL" id="OGZ94444.1"/>
    </source>
</evidence>
<dbReference type="InterPro" id="IPR038371">
    <property type="entry name" value="Cu_polyphenol_OxRdtase_sf"/>
</dbReference>
<dbReference type="PANTHER" id="PTHR30616:SF2">
    <property type="entry name" value="PURINE NUCLEOSIDE PHOSPHORYLASE LACC1"/>
    <property type="match status" value="1"/>
</dbReference>
<evidence type="ECO:0000256" key="9">
    <source>
        <dbReference type="ARBA" id="ARBA00049893"/>
    </source>
</evidence>
<proteinExistence type="inferred from homology"/>
<dbReference type="GO" id="GO:0016787">
    <property type="term" value="F:hydrolase activity"/>
    <property type="evidence" value="ECO:0007669"/>
    <property type="project" value="UniProtKB-KW"/>
</dbReference>
<evidence type="ECO:0000256" key="10">
    <source>
        <dbReference type="RuleBase" id="RU361274"/>
    </source>
</evidence>
<evidence type="ECO:0000256" key="4">
    <source>
        <dbReference type="ARBA" id="ARBA00022723"/>
    </source>
</evidence>
<evidence type="ECO:0000313" key="12">
    <source>
        <dbReference type="Proteomes" id="UP000177152"/>
    </source>
</evidence>
<comment type="catalytic activity">
    <reaction evidence="7">
        <text>adenosine + H2O + H(+) = inosine + NH4(+)</text>
        <dbReference type="Rhea" id="RHEA:24408"/>
        <dbReference type="ChEBI" id="CHEBI:15377"/>
        <dbReference type="ChEBI" id="CHEBI:15378"/>
        <dbReference type="ChEBI" id="CHEBI:16335"/>
        <dbReference type="ChEBI" id="CHEBI:17596"/>
        <dbReference type="ChEBI" id="CHEBI:28938"/>
        <dbReference type="EC" id="3.5.4.4"/>
    </reaction>
    <physiologicalReaction direction="left-to-right" evidence="7">
        <dbReference type="Rhea" id="RHEA:24409"/>
    </physiologicalReaction>
</comment>
<evidence type="ECO:0000256" key="5">
    <source>
        <dbReference type="ARBA" id="ARBA00022801"/>
    </source>
</evidence>
<comment type="catalytic activity">
    <reaction evidence="9">
        <text>S-methyl-5'-thioadenosine + phosphate = 5-(methylsulfanyl)-alpha-D-ribose 1-phosphate + adenine</text>
        <dbReference type="Rhea" id="RHEA:11852"/>
        <dbReference type="ChEBI" id="CHEBI:16708"/>
        <dbReference type="ChEBI" id="CHEBI:17509"/>
        <dbReference type="ChEBI" id="CHEBI:43474"/>
        <dbReference type="ChEBI" id="CHEBI:58533"/>
        <dbReference type="EC" id="2.4.2.28"/>
    </reaction>
    <physiologicalReaction direction="left-to-right" evidence="9">
        <dbReference type="Rhea" id="RHEA:11853"/>
    </physiologicalReaction>
</comment>
<comment type="catalytic activity">
    <reaction evidence="8">
        <text>adenosine + phosphate = alpha-D-ribose 1-phosphate + adenine</text>
        <dbReference type="Rhea" id="RHEA:27642"/>
        <dbReference type="ChEBI" id="CHEBI:16335"/>
        <dbReference type="ChEBI" id="CHEBI:16708"/>
        <dbReference type="ChEBI" id="CHEBI:43474"/>
        <dbReference type="ChEBI" id="CHEBI:57720"/>
        <dbReference type="EC" id="2.4.2.1"/>
    </reaction>
    <physiologicalReaction direction="left-to-right" evidence="8">
        <dbReference type="Rhea" id="RHEA:27643"/>
    </physiologicalReaction>
</comment>
<evidence type="ECO:0000256" key="7">
    <source>
        <dbReference type="ARBA" id="ARBA00047989"/>
    </source>
</evidence>
<keyword evidence="6" id="KW-0862">Zinc</keyword>
<keyword evidence="5" id="KW-0378">Hydrolase</keyword>
<dbReference type="AlphaFoldDB" id="A0A1G2K4S8"/>
<dbReference type="InterPro" id="IPR003730">
    <property type="entry name" value="Cu_polyphenol_OxRdtase"/>
</dbReference>